<dbReference type="OrthoDB" id="7722272at2"/>
<dbReference type="EMBL" id="QOKZ01000007">
    <property type="protein sequence ID" value="RMC33255.1"/>
    <property type="molecule type" value="Genomic_DNA"/>
</dbReference>
<reference evidence="1 2" key="1">
    <citation type="submission" date="2018-07" db="EMBL/GenBank/DDBJ databases">
        <authorList>
            <person name="Zhang Y."/>
            <person name="Wang L."/>
            <person name="Ma S."/>
        </authorList>
    </citation>
    <scope>NUCLEOTIDE SEQUENCE [LARGE SCALE GENOMIC DNA]</scope>
    <source>
        <strain evidence="1 2">4-2</strain>
    </source>
</reference>
<keyword evidence="2" id="KW-1185">Reference proteome</keyword>
<protein>
    <recommendedName>
        <fullName evidence="3">TonB C-terminal domain-containing protein</fullName>
    </recommendedName>
</protein>
<organism evidence="1 2">
    <name type="scientific">Paracoccus alkanivorans</name>
    <dbReference type="NCBI Taxonomy" id="2116655"/>
    <lineage>
        <taxon>Bacteria</taxon>
        <taxon>Pseudomonadati</taxon>
        <taxon>Pseudomonadota</taxon>
        <taxon>Alphaproteobacteria</taxon>
        <taxon>Rhodobacterales</taxon>
        <taxon>Paracoccaceae</taxon>
        <taxon>Paracoccus</taxon>
    </lineage>
</organism>
<dbReference type="AlphaFoldDB" id="A0A3M0M784"/>
<comment type="caution">
    <text evidence="1">The sequence shown here is derived from an EMBL/GenBank/DDBJ whole genome shotgun (WGS) entry which is preliminary data.</text>
</comment>
<evidence type="ECO:0008006" key="3">
    <source>
        <dbReference type="Google" id="ProtNLM"/>
    </source>
</evidence>
<name>A0A3M0M784_9RHOB</name>
<proteinExistence type="predicted"/>
<gene>
    <name evidence="1" type="ORF">C9E81_17130</name>
</gene>
<dbReference type="SUPFAM" id="SSF74653">
    <property type="entry name" value="TolA/TonB C-terminal domain"/>
    <property type="match status" value="1"/>
</dbReference>
<sequence>MFSCTHSWGRCIVSRTTESVMKYLFIVLLACAWPGVSAAQALISPDGKTLLIGNKRGWYELQGPYIAHFAQPSKTVRKNGPWGKFHVVVGFTAADTGDISQLKILESSGNETADSQVLGALDGLKLLPFTADMKEAELKLVLPVTWVNDPLPVTKPAE</sequence>
<evidence type="ECO:0000313" key="2">
    <source>
        <dbReference type="Proteomes" id="UP000273516"/>
    </source>
</evidence>
<dbReference type="Gene3D" id="3.30.1150.10">
    <property type="match status" value="1"/>
</dbReference>
<dbReference type="Proteomes" id="UP000273516">
    <property type="component" value="Unassembled WGS sequence"/>
</dbReference>
<evidence type="ECO:0000313" key="1">
    <source>
        <dbReference type="EMBL" id="RMC33255.1"/>
    </source>
</evidence>
<accession>A0A3M0M784</accession>